<dbReference type="KEGG" id="pseg:D3H65_12695"/>
<dbReference type="AlphaFoldDB" id="A0A3B7MN50"/>
<dbReference type="Proteomes" id="UP000263900">
    <property type="component" value="Chromosome"/>
</dbReference>
<feature type="compositionally biased region" description="Polar residues" evidence="1">
    <location>
        <begin position="157"/>
        <end position="170"/>
    </location>
</feature>
<name>A0A3B7MN50_9BACT</name>
<sequence>MAAISSTSKTVKHMPSFFIIIILTCLHLTAAAQVSNVTFDKPITITGRSIRIDSLLKSFSRQTGVEFSFSTNKISPSQTLTVSKQQQTLSQWLITLRKDIGIQHKVVSNHIILFENNQSGVFTPHKRPTTGTSRIIPPKATGKSSQKPSPTPVTILIDSSQPSQKDTFFQQPAPPVSPANATAQALTRKKTTSTKKAAPSNSTNPPTPLPSRRDAPQGSPAGEPADEAFQLIAGYSRHGSGDMDGIVFGADYTRYLSHAFSLNVNIRGTINHDKDDYTYTNPTTHIRTDASVPFTTAGAQLGINAQLSALRSIHHEIMFSLGGFGRYQSASPDGYSVTSPQTSGNPEFLFNFYNWNKQNTISAGLLFQLHYNFTFNNNLLLGIKGGIQTDTEGDLIPQAALSIGKRF</sequence>
<evidence type="ECO:0000256" key="1">
    <source>
        <dbReference type="SAM" id="MobiDB-lite"/>
    </source>
</evidence>
<protein>
    <submittedName>
        <fullName evidence="2">Uncharacterized protein</fullName>
    </submittedName>
</protein>
<dbReference type="OrthoDB" id="630442at2"/>
<evidence type="ECO:0000313" key="2">
    <source>
        <dbReference type="EMBL" id="AXY74789.1"/>
    </source>
</evidence>
<feature type="compositionally biased region" description="Low complexity" evidence="1">
    <location>
        <begin position="194"/>
        <end position="204"/>
    </location>
</feature>
<evidence type="ECO:0000313" key="3">
    <source>
        <dbReference type="Proteomes" id="UP000263900"/>
    </source>
</evidence>
<dbReference type="SUPFAM" id="SSF56935">
    <property type="entry name" value="Porins"/>
    <property type="match status" value="1"/>
</dbReference>
<accession>A0A3B7MN50</accession>
<reference evidence="2 3" key="1">
    <citation type="submission" date="2018-09" db="EMBL/GenBank/DDBJ databases">
        <title>Genome sequencing of strain 6GH32-13.</title>
        <authorList>
            <person name="Weon H.-Y."/>
            <person name="Heo J."/>
            <person name="Kwon S.-W."/>
        </authorList>
    </citation>
    <scope>NUCLEOTIDE SEQUENCE [LARGE SCALE GENOMIC DNA]</scope>
    <source>
        <strain evidence="2 3">5GH32-13</strain>
    </source>
</reference>
<keyword evidence="3" id="KW-1185">Reference proteome</keyword>
<organism evidence="2 3">
    <name type="scientific">Paraflavitalea soli</name>
    <dbReference type="NCBI Taxonomy" id="2315862"/>
    <lineage>
        <taxon>Bacteria</taxon>
        <taxon>Pseudomonadati</taxon>
        <taxon>Bacteroidota</taxon>
        <taxon>Chitinophagia</taxon>
        <taxon>Chitinophagales</taxon>
        <taxon>Chitinophagaceae</taxon>
        <taxon>Paraflavitalea</taxon>
    </lineage>
</organism>
<feature type="region of interest" description="Disordered" evidence="1">
    <location>
        <begin position="120"/>
        <end position="224"/>
    </location>
</feature>
<dbReference type="EMBL" id="CP032157">
    <property type="protein sequence ID" value="AXY74789.1"/>
    <property type="molecule type" value="Genomic_DNA"/>
</dbReference>
<gene>
    <name evidence="2" type="ORF">D3H65_12695</name>
</gene>
<proteinExistence type="predicted"/>